<dbReference type="RefSeq" id="WP_338668636.1">
    <property type="nucleotide sequence ID" value="NZ_CP146609.1"/>
</dbReference>
<accession>A0ABZ2J3H1</accession>
<evidence type="ECO:0000313" key="2">
    <source>
        <dbReference type="Proteomes" id="UP001385389"/>
    </source>
</evidence>
<evidence type="ECO:0000313" key="1">
    <source>
        <dbReference type="EMBL" id="WWX22920.1"/>
    </source>
</evidence>
<sequence length="120" mass="13820">MPVTETDHRPAPLANFPDDGPYRWFELADAHGPYAACAVAERPEYLELHMTMSRWGPETRRTLARDLDWLKAEARRLGLPRIMGVRADDQGRFDARLFRFARLYGFSEMCVYQTASLAVD</sequence>
<proteinExistence type="predicted"/>
<reference evidence="1 2" key="1">
    <citation type="submission" date="2024-03" db="EMBL/GenBank/DDBJ databases">
        <title>Phenotype and Genome Characterization of a Sulfate-Reducing Bacterium Pseudodesulfovibrio sp. strain 5S69, isolated from Petroleum Reservoir in Tatarstan (Russia).</title>
        <authorList>
            <person name="Bidzhieva S.K."/>
            <person name="Kadnikov V."/>
            <person name="Tourova T.P."/>
            <person name="Samigullina S.R."/>
            <person name="Sokolova D.S."/>
            <person name="Poltaraus A.B."/>
            <person name="Avtukh A.N."/>
            <person name="Tereshina V.M."/>
            <person name="Mardanov A.V."/>
            <person name="Nazina T.N."/>
        </authorList>
    </citation>
    <scope>NUCLEOTIDE SEQUENCE [LARGE SCALE GENOMIC DNA]</scope>
    <source>
        <strain evidence="1 2">5S69</strain>
    </source>
</reference>
<organism evidence="1 2">
    <name type="scientific">Pseudodesulfovibrio methanolicus</name>
    <dbReference type="NCBI Taxonomy" id="3126690"/>
    <lineage>
        <taxon>Bacteria</taxon>
        <taxon>Pseudomonadati</taxon>
        <taxon>Thermodesulfobacteriota</taxon>
        <taxon>Desulfovibrionia</taxon>
        <taxon>Desulfovibrionales</taxon>
        <taxon>Desulfovibrionaceae</taxon>
    </lineage>
</organism>
<dbReference type="Proteomes" id="UP001385389">
    <property type="component" value="Chromosome"/>
</dbReference>
<dbReference type="EMBL" id="CP146609">
    <property type="protein sequence ID" value="WWX22920.1"/>
    <property type="molecule type" value="Genomic_DNA"/>
</dbReference>
<name>A0ABZ2J3H1_9BACT</name>
<protein>
    <submittedName>
        <fullName evidence="1">Uncharacterized protein</fullName>
    </submittedName>
</protein>
<keyword evidence="2" id="KW-1185">Reference proteome</keyword>
<gene>
    <name evidence="1" type="ORF">V8V93_01685</name>
</gene>